<dbReference type="InterPro" id="IPR009057">
    <property type="entry name" value="Homeodomain-like_sf"/>
</dbReference>
<dbReference type="InterPro" id="IPR036397">
    <property type="entry name" value="RNaseH_sf"/>
</dbReference>
<sequence length="360" mass="40834">MGRPKAALVLTAQERDRLEELVRRRSTPQALALRCRIVLACASGAANREVARQVGAEEHTVGKWRARFVRDRLQGLGDMPRPGGPRSVSDEQVAAVVKRTLESTPKNATHWSTRAMATQTGLSQSTVSRIWRAFGLQPHRSETFKLSTDAYFVDKVHDVVGLYLDPPERALVFCVDEKSQIQALDRSQPVLPMMPGIPQRTTHDYVRAGTTTLFAALDVTTGAVIGSLHRRHRTEEFKKFLAKLDREIPPGLDVHLVLDNYATHKTQAIKTWLIAHPRFHLHFTPTGSSWLNLVERWFAELTNKQIRRGVHKSVQALEKDIRTWIADWNTNPRPYVWTKTADEILERLASYLKRIPDSGH</sequence>
<reference evidence="3" key="1">
    <citation type="journal article" date="2019" name="Int. J. Syst. Evol. Microbiol.">
        <title>The Global Catalogue of Microorganisms (GCM) 10K type strain sequencing project: providing services to taxonomists for standard genome sequencing and annotation.</title>
        <authorList>
            <consortium name="The Broad Institute Genomics Platform"/>
            <consortium name="The Broad Institute Genome Sequencing Center for Infectious Disease"/>
            <person name="Wu L."/>
            <person name="Ma J."/>
        </authorList>
    </citation>
    <scope>NUCLEOTIDE SEQUENCE [LARGE SCALE GENOMIC DNA]</scope>
    <source>
        <strain evidence="3">CGMCC 4.7020</strain>
    </source>
</reference>
<dbReference type="Proteomes" id="UP001597058">
    <property type="component" value="Unassembled WGS sequence"/>
</dbReference>
<evidence type="ECO:0000313" key="2">
    <source>
        <dbReference type="EMBL" id="MFD1310428.1"/>
    </source>
</evidence>
<feature type="domain" description="Tc1-like transposase DDE" evidence="1">
    <location>
        <begin position="172"/>
        <end position="317"/>
    </location>
</feature>
<proteinExistence type="predicted"/>
<name>A0ABW3XMS8_9ACTN</name>
<dbReference type="Pfam" id="PF13565">
    <property type="entry name" value="HTH_32"/>
    <property type="match status" value="1"/>
</dbReference>
<dbReference type="SUPFAM" id="SSF53098">
    <property type="entry name" value="Ribonuclease H-like"/>
    <property type="match status" value="1"/>
</dbReference>
<dbReference type="EMBL" id="JBHTMM010000052">
    <property type="protein sequence ID" value="MFD1310428.1"/>
    <property type="molecule type" value="Genomic_DNA"/>
</dbReference>
<gene>
    <name evidence="2" type="ORF">ACFQ5X_31865</name>
</gene>
<dbReference type="InterPro" id="IPR038717">
    <property type="entry name" value="Tc1-like_DDE_dom"/>
</dbReference>
<dbReference type="InterPro" id="IPR052702">
    <property type="entry name" value="MscS-like_channel"/>
</dbReference>
<dbReference type="InterPro" id="IPR012337">
    <property type="entry name" value="RNaseH-like_sf"/>
</dbReference>
<dbReference type="RefSeq" id="WP_381329729.1">
    <property type="nucleotide sequence ID" value="NZ_JBHTMM010000052.1"/>
</dbReference>
<organism evidence="2 3">
    <name type="scientific">Streptomyces kaempferi</name>
    <dbReference type="NCBI Taxonomy" id="333725"/>
    <lineage>
        <taxon>Bacteria</taxon>
        <taxon>Bacillati</taxon>
        <taxon>Actinomycetota</taxon>
        <taxon>Actinomycetes</taxon>
        <taxon>Kitasatosporales</taxon>
        <taxon>Streptomycetaceae</taxon>
        <taxon>Streptomyces</taxon>
    </lineage>
</organism>
<dbReference type="PANTHER" id="PTHR30347:SF1">
    <property type="entry name" value="MECHANOSENSITIVE CHANNEL MSCK"/>
    <property type="match status" value="1"/>
</dbReference>
<comment type="caution">
    <text evidence="2">The sequence shown here is derived from an EMBL/GenBank/DDBJ whole genome shotgun (WGS) entry which is preliminary data.</text>
</comment>
<dbReference type="SUPFAM" id="SSF46689">
    <property type="entry name" value="Homeodomain-like"/>
    <property type="match status" value="1"/>
</dbReference>
<protein>
    <submittedName>
        <fullName evidence="2">IS630 family transposase</fullName>
    </submittedName>
</protein>
<keyword evidence="3" id="KW-1185">Reference proteome</keyword>
<dbReference type="PANTHER" id="PTHR30347">
    <property type="entry name" value="POTASSIUM CHANNEL RELATED"/>
    <property type="match status" value="1"/>
</dbReference>
<dbReference type="InterPro" id="IPR047655">
    <property type="entry name" value="Transpos_IS630-like"/>
</dbReference>
<evidence type="ECO:0000313" key="3">
    <source>
        <dbReference type="Proteomes" id="UP001597058"/>
    </source>
</evidence>
<evidence type="ECO:0000259" key="1">
    <source>
        <dbReference type="Pfam" id="PF13358"/>
    </source>
</evidence>
<dbReference type="Gene3D" id="3.30.420.10">
    <property type="entry name" value="Ribonuclease H-like superfamily/Ribonuclease H"/>
    <property type="match status" value="1"/>
</dbReference>
<dbReference type="Pfam" id="PF13358">
    <property type="entry name" value="DDE_3"/>
    <property type="match status" value="1"/>
</dbReference>
<dbReference type="NCBIfam" id="NF033545">
    <property type="entry name" value="transpos_IS630"/>
    <property type="match status" value="1"/>
</dbReference>
<accession>A0ABW3XMS8</accession>